<evidence type="ECO:0000256" key="8">
    <source>
        <dbReference type="HAMAP-Rule" id="MF_00910"/>
    </source>
</evidence>
<reference evidence="11" key="1">
    <citation type="journal article" date="2019" name="Int. J. Syst. Evol. Microbiol.">
        <title>The Global Catalogue of Microorganisms (GCM) 10K type strain sequencing project: providing services to taxonomists for standard genome sequencing and annotation.</title>
        <authorList>
            <consortium name="The Broad Institute Genomics Platform"/>
            <consortium name="The Broad Institute Genome Sequencing Center for Infectious Disease"/>
            <person name="Wu L."/>
            <person name="Ma J."/>
        </authorList>
    </citation>
    <scope>NUCLEOTIDE SEQUENCE [LARGE SCALE GENOMIC DNA]</scope>
    <source>
        <strain evidence="11">CCUG 30340</strain>
    </source>
</reference>
<dbReference type="NCBIfam" id="TIGR02209">
    <property type="entry name" value="ftsL_broad"/>
    <property type="match status" value="1"/>
</dbReference>
<comment type="subunit">
    <text evidence="8">Part of a complex composed of FtsB, FtsL and FtsQ.</text>
</comment>
<dbReference type="EMBL" id="JBHSHD010000003">
    <property type="protein sequence ID" value="MFC4819439.1"/>
    <property type="molecule type" value="Genomic_DNA"/>
</dbReference>
<dbReference type="GO" id="GO:0051301">
    <property type="term" value="P:cell division"/>
    <property type="evidence" value="ECO:0007669"/>
    <property type="project" value="UniProtKB-KW"/>
</dbReference>
<keyword evidence="2 8" id="KW-1003">Cell membrane</keyword>
<comment type="similarity">
    <text evidence="8">Belongs to the FtsL family.</text>
</comment>
<comment type="function">
    <text evidence="8">Essential cell division protein. May link together the upstream cell division proteins, which are predominantly cytoplasmic, with the downstream cell division proteins, which are predominantly periplasmic.</text>
</comment>
<evidence type="ECO:0000256" key="6">
    <source>
        <dbReference type="ARBA" id="ARBA00023136"/>
    </source>
</evidence>
<organism evidence="10 11">
    <name type="scientific">Dokdonella ginsengisoli</name>
    <dbReference type="NCBI Taxonomy" id="363846"/>
    <lineage>
        <taxon>Bacteria</taxon>
        <taxon>Pseudomonadati</taxon>
        <taxon>Pseudomonadota</taxon>
        <taxon>Gammaproteobacteria</taxon>
        <taxon>Lysobacterales</taxon>
        <taxon>Rhodanobacteraceae</taxon>
        <taxon>Dokdonella</taxon>
    </lineage>
</organism>
<dbReference type="Proteomes" id="UP001595886">
    <property type="component" value="Unassembled WGS sequence"/>
</dbReference>
<evidence type="ECO:0000256" key="1">
    <source>
        <dbReference type="ARBA" id="ARBA00004401"/>
    </source>
</evidence>
<dbReference type="HAMAP" id="MF_00910">
    <property type="entry name" value="FtsL"/>
    <property type="match status" value="1"/>
</dbReference>
<evidence type="ECO:0000256" key="4">
    <source>
        <dbReference type="ARBA" id="ARBA00022692"/>
    </source>
</evidence>
<keyword evidence="7 8" id="KW-0131">Cell cycle</keyword>
<evidence type="ECO:0000313" key="11">
    <source>
        <dbReference type="Proteomes" id="UP001595886"/>
    </source>
</evidence>
<evidence type="ECO:0000256" key="9">
    <source>
        <dbReference type="NCBIfam" id="TIGR02209"/>
    </source>
</evidence>
<evidence type="ECO:0000256" key="2">
    <source>
        <dbReference type="ARBA" id="ARBA00022475"/>
    </source>
</evidence>
<name>A0ABV9QV20_9GAMM</name>
<accession>A0ABV9QV20</accession>
<dbReference type="InterPro" id="IPR011922">
    <property type="entry name" value="Cell_div_FtsL"/>
</dbReference>
<keyword evidence="3 8" id="KW-0132">Cell division</keyword>
<evidence type="ECO:0000256" key="5">
    <source>
        <dbReference type="ARBA" id="ARBA00022989"/>
    </source>
</evidence>
<keyword evidence="4 8" id="KW-0812">Transmembrane</keyword>
<dbReference type="Pfam" id="PF04999">
    <property type="entry name" value="FtsL"/>
    <property type="match status" value="1"/>
</dbReference>
<evidence type="ECO:0000256" key="7">
    <source>
        <dbReference type="ARBA" id="ARBA00023306"/>
    </source>
</evidence>
<gene>
    <name evidence="8 10" type="primary">ftsL</name>
    <name evidence="10" type="ORF">ACFO6Q_03840</name>
</gene>
<keyword evidence="6 8" id="KW-0472">Membrane</keyword>
<evidence type="ECO:0000256" key="3">
    <source>
        <dbReference type="ARBA" id="ARBA00022618"/>
    </source>
</evidence>
<dbReference type="PANTHER" id="PTHR37479:SF1">
    <property type="entry name" value="CELL DIVISION PROTEIN FTSL"/>
    <property type="match status" value="1"/>
</dbReference>
<comment type="caution">
    <text evidence="10">The sequence shown here is derived from an EMBL/GenBank/DDBJ whole genome shotgun (WGS) entry which is preliminary data.</text>
</comment>
<protein>
    <recommendedName>
        <fullName evidence="8 9">Cell division protein FtsL</fullName>
    </recommendedName>
</protein>
<dbReference type="PANTHER" id="PTHR37479">
    <property type="entry name" value="CELL DIVISION PROTEIN FTSL"/>
    <property type="match status" value="1"/>
</dbReference>
<proteinExistence type="inferred from homology"/>
<sequence>MKIAGAIVLVILLLVTLASALAVVQARQQSRSLFVELSRLGSERDDLNFEFGRLQLEQATWAENSRVEQIARGKLGMVSPGPAETVVIKR</sequence>
<evidence type="ECO:0000313" key="10">
    <source>
        <dbReference type="EMBL" id="MFC4819439.1"/>
    </source>
</evidence>
<keyword evidence="8" id="KW-0997">Cell inner membrane</keyword>
<comment type="subcellular location">
    <subcellularLocation>
        <location evidence="8">Cell inner membrane</location>
        <topology evidence="8">Single-pass type II membrane protein</topology>
    </subcellularLocation>
    <subcellularLocation>
        <location evidence="1">Cell membrane</location>
        <topology evidence="1">Single-pass type II membrane protein</topology>
    </subcellularLocation>
    <text evidence="8">Localizes to the division septum where it forms a ring structure.</text>
</comment>
<keyword evidence="11" id="KW-1185">Reference proteome</keyword>
<dbReference type="RefSeq" id="WP_380019201.1">
    <property type="nucleotide sequence ID" value="NZ_JBHSHD010000003.1"/>
</dbReference>
<keyword evidence="5 8" id="KW-1133">Transmembrane helix</keyword>